<organism evidence="2 3">
    <name type="scientific">Micromonas commoda (strain RCC299 / NOUM17 / CCMP2709)</name>
    <name type="common">Picoplanktonic green alga</name>
    <dbReference type="NCBI Taxonomy" id="296587"/>
    <lineage>
        <taxon>Eukaryota</taxon>
        <taxon>Viridiplantae</taxon>
        <taxon>Chlorophyta</taxon>
        <taxon>Mamiellophyceae</taxon>
        <taxon>Mamiellales</taxon>
        <taxon>Mamiellaceae</taxon>
        <taxon>Micromonas</taxon>
    </lineage>
</organism>
<keyword evidence="3" id="KW-1185">Reference proteome</keyword>
<proteinExistence type="predicted"/>
<evidence type="ECO:0000256" key="1">
    <source>
        <dbReference type="SAM" id="MobiDB-lite"/>
    </source>
</evidence>
<protein>
    <submittedName>
        <fullName evidence="2">Uncharacterized protein</fullName>
    </submittedName>
</protein>
<accession>C1DZM0</accession>
<dbReference type="AlphaFoldDB" id="C1DZM0"/>
<evidence type="ECO:0000313" key="3">
    <source>
        <dbReference type="Proteomes" id="UP000002009"/>
    </source>
</evidence>
<feature type="compositionally biased region" description="Gly residues" evidence="1">
    <location>
        <begin position="259"/>
        <end position="272"/>
    </location>
</feature>
<feature type="region of interest" description="Disordered" evidence="1">
    <location>
        <begin position="140"/>
        <end position="164"/>
    </location>
</feature>
<name>C1DZM0_MICCC</name>
<dbReference type="RefSeq" id="XP_002499415.1">
    <property type="nucleotide sequence ID" value="XM_002499370.1"/>
</dbReference>
<dbReference type="EMBL" id="CP001323">
    <property type="protein sequence ID" value="ACO60674.1"/>
    <property type="molecule type" value="Genomic_DNA"/>
</dbReference>
<evidence type="ECO:0000313" key="2">
    <source>
        <dbReference type="EMBL" id="ACO60674.1"/>
    </source>
</evidence>
<feature type="region of interest" description="Disordered" evidence="1">
    <location>
        <begin position="253"/>
        <end position="291"/>
    </location>
</feature>
<dbReference type="Proteomes" id="UP000002009">
    <property type="component" value="Chromosome 2"/>
</dbReference>
<reference evidence="2 3" key="1">
    <citation type="journal article" date="2009" name="Science">
        <title>Green evolution and dynamic adaptations revealed by genomes of the marine picoeukaryotes Micromonas.</title>
        <authorList>
            <person name="Worden A.Z."/>
            <person name="Lee J.H."/>
            <person name="Mock T."/>
            <person name="Rouze P."/>
            <person name="Simmons M.P."/>
            <person name="Aerts A.L."/>
            <person name="Allen A.E."/>
            <person name="Cuvelier M.L."/>
            <person name="Derelle E."/>
            <person name="Everett M.V."/>
            <person name="Foulon E."/>
            <person name="Grimwood J."/>
            <person name="Gundlach H."/>
            <person name="Henrissat B."/>
            <person name="Napoli C."/>
            <person name="McDonald S.M."/>
            <person name="Parker M.S."/>
            <person name="Rombauts S."/>
            <person name="Salamov A."/>
            <person name="Von Dassow P."/>
            <person name="Badger J.H."/>
            <person name="Coutinho P.M."/>
            <person name="Demir E."/>
            <person name="Dubchak I."/>
            <person name="Gentemann C."/>
            <person name="Eikrem W."/>
            <person name="Gready J.E."/>
            <person name="John U."/>
            <person name="Lanier W."/>
            <person name="Lindquist E.A."/>
            <person name="Lucas S."/>
            <person name="Mayer K.F."/>
            <person name="Moreau H."/>
            <person name="Not F."/>
            <person name="Otillar R."/>
            <person name="Panaud O."/>
            <person name="Pangilinan J."/>
            <person name="Paulsen I."/>
            <person name="Piegu B."/>
            <person name="Poliakov A."/>
            <person name="Robbens S."/>
            <person name="Schmutz J."/>
            <person name="Toulza E."/>
            <person name="Wyss T."/>
            <person name="Zelensky A."/>
            <person name="Zhou K."/>
            <person name="Armbrust E.V."/>
            <person name="Bhattacharya D."/>
            <person name="Goodenough U.W."/>
            <person name="Van de Peer Y."/>
            <person name="Grigoriev I.V."/>
        </authorList>
    </citation>
    <scope>NUCLEOTIDE SEQUENCE [LARGE SCALE GENOMIC DNA]</scope>
    <source>
        <strain evidence="3">RCC299 / NOUM17</strain>
    </source>
</reference>
<dbReference type="GeneID" id="8241078"/>
<dbReference type="KEGG" id="mis:MICPUN_107826"/>
<dbReference type="OrthoDB" id="10601925at2759"/>
<dbReference type="InParanoid" id="C1DZM0"/>
<sequence length="291" mass="29835">MLVNVMSVVDQVTSTVPLPVMLMMNALRAGELPDGVALLQIMPCSEHGVEPAGQRIFSLWQGADVDAVAAAVEALIGDDCTSTCFPVMEDHMYGVGRESVEEKTARLARKAGANLLAFDKRVGISATVTAAAVATVTKVKSLSAPKQPRDGDGAEPDPNAAPDKTSLKYVQENVSKEFQKVNEEVLKPAAEATTKAATDTWNTVSTAVGGLFAKKDEANGANGANVPVPPPSAVMGASAVDDVAVETKTIEEVVAKTNDGGGGEGGGGGGVGEIDEEPPASPVPTSERPVA</sequence>
<gene>
    <name evidence="2" type="ORF">MICPUN_107826</name>
</gene>